<feature type="compositionally biased region" description="Polar residues" evidence="1">
    <location>
        <begin position="35"/>
        <end position="51"/>
    </location>
</feature>
<feature type="region of interest" description="Disordered" evidence="1">
    <location>
        <begin position="1"/>
        <end position="110"/>
    </location>
</feature>
<protein>
    <submittedName>
        <fullName evidence="2">Uncharacterized protein</fullName>
    </submittedName>
</protein>
<reference evidence="2 3" key="1">
    <citation type="submission" date="2019-02" db="EMBL/GenBank/DDBJ databases">
        <title>Deep-cultivation of Planctomycetes and their phenomic and genomic characterization uncovers novel biology.</title>
        <authorList>
            <person name="Wiegand S."/>
            <person name="Jogler M."/>
            <person name="Boedeker C."/>
            <person name="Pinto D."/>
            <person name="Vollmers J."/>
            <person name="Rivas-Marin E."/>
            <person name="Kohn T."/>
            <person name="Peeters S.H."/>
            <person name="Heuer A."/>
            <person name="Rast P."/>
            <person name="Oberbeckmann S."/>
            <person name="Bunk B."/>
            <person name="Jeske O."/>
            <person name="Meyerdierks A."/>
            <person name="Storesund J.E."/>
            <person name="Kallscheuer N."/>
            <person name="Luecker S."/>
            <person name="Lage O.M."/>
            <person name="Pohl T."/>
            <person name="Merkel B.J."/>
            <person name="Hornburger P."/>
            <person name="Mueller R.-W."/>
            <person name="Bruemmer F."/>
            <person name="Labrenz M."/>
            <person name="Spormann A.M."/>
            <person name="Op den Camp H."/>
            <person name="Overmann J."/>
            <person name="Amann R."/>
            <person name="Jetten M.S.M."/>
            <person name="Mascher T."/>
            <person name="Medema M.H."/>
            <person name="Devos D.P."/>
            <person name="Kaster A.-K."/>
            <person name="Ovreas L."/>
            <person name="Rohde M."/>
            <person name="Galperin M.Y."/>
            <person name="Jogler C."/>
        </authorList>
    </citation>
    <scope>NUCLEOTIDE SEQUENCE [LARGE SCALE GENOMIC DNA]</scope>
    <source>
        <strain evidence="2 3">I41</strain>
    </source>
</reference>
<dbReference type="AlphaFoldDB" id="A0A517TV53"/>
<name>A0A517TV53_9BACT</name>
<evidence type="ECO:0000313" key="3">
    <source>
        <dbReference type="Proteomes" id="UP000317909"/>
    </source>
</evidence>
<dbReference type="EMBL" id="CP036339">
    <property type="protein sequence ID" value="QDT72255.1"/>
    <property type="molecule type" value="Genomic_DNA"/>
</dbReference>
<evidence type="ECO:0000313" key="2">
    <source>
        <dbReference type="EMBL" id="QDT72255.1"/>
    </source>
</evidence>
<evidence type="ECO:0000256" key="1">
    <source>
        <dbReference type="SAM" id="MobiDB-lite"/>
    </source>
</evidence>
<keyword evidence="3" id="KW-1185">Reference proteome</keyword>
<accession>A0A517TV53</accession>
<gene>
    <name evidence="2" type="ORF">I41_14270</name>
</gene>
<sequence length="110" mass="11822">MRAKMQCFLQGEQHESQHEASQPQLGSQPHEGSAAQPQLGSTAQPQLGSQHESQHDGAQQCFAARRAFKREKMQHFAGAQHGSQHAGAQHVGSQPQLGSAAQPQPPMPQA</sequence>
<dbReference type="Proteomes" id="UP000317909">
    <property type="component" value="Chromosome"/>
</dbReference>
<feature type="compositionally biased region" description="Low complexity" evidence="1">
    <location>
        <begin position="75"/>
        <end position="92"/>
    </location>
</feature>
<organism evidence="2 3">
    <name type="scientific">Lacipirellula limnantheis</name>
    <dbReference type="NCBI Taxonomy" id="2528024"/>
    <lineage>
        <taxon>Bacteria</taxon>
        <taxon>Pseudomonadati</taxon>
        <taxon>Planctomycetota</taxon>
        <taxon>Planctomycetia</taxon>
        <taxon>Pirellulales</taxon>
        <taxon>Lacipirellulaceae</taxon>
        <taxon>Lacipirellula</taxon>
    </lineage>
</organism>
<proteinExistence type="predicted"/>
<dbReference type="KEGG" id="llh:I41_14270"/>